<proteinExistence type="predicted"/>
<dbReference type="AlphaFoldDB" id="A0A9P0NFS1"/>
<dbReference type="Proteomes" id="UP001154329">
    <property type="component" value="Chromosome 2"/>
</dbReference>
<sequence>MCSVCSRGDGHPHRFIHKWVESWRTRAAGRPALFPPPSTSVDLAKAARARRDRQLRMGTTRARTHAPTHPPIVLLLLLLYSTALSSFHCHHYTLPQVRVVASGLQPLGGNVNIPKFSSALFALSISVHVLQDIDCVFNTDVRRGYRDINNI</sequence>
<name>A0A9P0NFS1_APHGO</name>
<reference evidence="1" key="1">
    <citation type="submission" date="2022-02" db="EMBL/GenBank/DDBJ databases">
        <authorList>
            <person name="King R."/>
        </authorList>
    </citation>
    <scope>NUCLEOTIDE SEQUENCE</scope>
</reference>
<keyword evidence="2" id="KW-1185">Reference proteome</keyword>
<dbReference type="EMBL" id="OU899035">
    <property type="protein sequence ID" value="CAH1724584.1"/>
    <property type="molecule type" value="Genomic_DNA"/>
</dbReference>
<gene>
    <name evidence="1" type="ORF">APHIGO_LOCUS5845</name>
</gene>
<protein>
    <submittedName>
        <fullName evidence="1">Uncharacterized protein</fullName>
    </submittedName>
</protein>
<evidence type="ECO:0000313" key="2">
    <source>
        <dbReference type="Proteomes" id="UP001154329"/>
    </source>
</evidence>
<reference evidence="1" key="2">
    <citation type="submission" date="2022-10" db="EMBL/GenBank/DDBJ databases">
        <authorList>
            <consortium name="ENA_rothamsted_submissions"/>
            <consortium name="culmorum"/>
            <person name="King R."/>
        </authorList>
    </citation>
    <scope>NUCLEOTIDE SEQUENCE</scope>
</reference>
<accession>A0A9P0NFS1</accession>
<organism evidence="1 2">
    <name type="scientific">Aphis gossypii</name>
    <name type="common">Cotton aphid</name>
    <dbReference type="NCBI Taxonomy" id="80765"/>
    <lineage>
        <taxon>Eukaryota</taxon>
        <taxon>Metazoa</taxon>
        <taxon>Ecdysozoa</taxon>
        <taxon>Arthropoda</taxon>
        <taxon>Hexapoda</taxon>
        <taxon>Insecta</taxon>
        <taxon>Pterygota</taxon>
        <taxon>Neoptera</taxon>
        <taxon>Paraneoptera</taxon>
        <taxon>Hemiptera</taxon>
        <taxon>Sternorrhyncha</taxon>
        <taxon>Aphidomorpha</taxon>
        <taxon>Aphidoidea</taxon>
        <taxon>Aphididae</taxon>
        <taxon>Aphidini</taxon>
        <taxon>Aphis</taxon>
        <taxon>Aphis</taxon>
    </lineage>
</organism>
<evidence type="ECO:0000313" key="1">
    <source>
        <dbReference type="EMBL" id="CAH1724584.1"/>
    </source>
</evidence>